<dbReference type="Gene3D" id="3.30.930.30">
    <property type="match status" value="1"/>
</dbReference>
<evidence type="ECO:0000259" key="5">
    <source>
        <dbReference type="Pfam" id="PF13362"/>
    </source>
</evidence>
<dbReference type="EMBL" id="LS398550">
    <property type="protein sequence ID" value="SPR13501.1"/>
    <property type="molecule type" value="Genomic_DNA"/>
</dbReference>
<dbReference type="GO" id="GO:0043139">
    <property type="term" value="F:5'-3' DNA helicase activity"/>
    <property type="evidence" value="ECO:0007669"/>
    <property type="project" value="TreeGrafter"/>
</dbReference>
<dbReference type="InterPro" id="IPR027417">
    <property type="entry name" value="P-loop_NTPase"/>
</dbReference>
<dbReference type="InterPro" id="IPR005053">
    <property type="entry name" value="MobA_MobL"/>
</dbReference>
<feature type="domain" description="DUF7146" evidence="6">
    <location>
        <begin position="902"/>
        <end position="988"/>
    </location>
</feature>
<evidence type="ECO:0000256" key="1">
    <source>
        <dbReference type="ARBA" id="ARBA00010873"/>
    </source>
</evidence>
<dbReference type="Gene3D" id="2.30.30.940">
    <property type="match status" value="1"/>
</dbReference>
<dbReference type="Pfam" id="PF13362">
    <property type="entry name" value="Toprim_3"/>
    <property type="match status" value="1"/>
</dbReference>
<dbReference type="InterPro" id="IPR034154">
    <property type="entry name" value="TOPRIM_DnaG/twinkle"/>
</dbReference>
<protein>
    <submittedName>
        <fullName evidence="7">Conjugal transfer protein TraI</fullName>
    </submittedName>
</protein>
<name>A0A2U3RJV7_ORITS</name>
<dbReference type="CDD" id="cd01029">
    <property type="entry name" value="TOPRIM_primases"/>
    <property type="match status" value="1"/>
</dbReference>
<dbReference type="Pfam" id="PF23639">
    <property type="entry name" value="DUF7146"/>
    <property type="match status" value="1"/>
</dbReference>
<dbReference type="Pfam" id="PF13604">
    <property type="entry name" value="AAA_30"/>
    <property type="match status" value="1"/>
</dbReference>
<gene>
    <name evidence="7" type="primary">traI</name>
    <name evidence="7" type="ORF">KATO_02360</name>
</gene>
<feature type="domain" description="Toprim" evidence="5">
    <location>
        <begin position="1002"/>
        <end position="1093"/>
    </location>
</feature>
<sequence>MKIGVEMAIQFARIEFLRRSEGGDSCRKAAYNARTIVKNKQTGIRYNFSRKKDNVYHTVLIPDYVNQEFKNIQTLMNEVERTAKKGNSQLLKDIVIALPDDKELNLEHRIEITHQIVDAMQWVQNGLGVQIDIHKPRIGDKNWHAHILVTTRRFKENGKELGDKAVDLEAKFITVKGQWRIIKDPEMIHERVKEIINAYFAKLGLPYRVDEKSKVPGKHIGNIKYIEIRNLINEVVNENELRKEAHLKIINDANVITDSITHYKSIFTKQDVEKAVKDIPDPTAREQLVQQVLSSNRILELYHDDGESSKYFTTIEVRNEETRIIRIAKKINNQVYYNDIYNLKSDIEGLANVSEEQKQALRHILLSTSGVRVLRGRAGTGKSYVLAKAYKLATNRGQKVIGLAPTHKAVSELKSKGYTEVYTVKGFLYNRKKIFMQGSLIVVDEAGMVGTKAYAELFRVVRNNNCQLILAGDEKQLASIERGGMFEMLSNIFGSHVLVNIRRQSKNWSREAAMKFAESNILSGITLLRQNKCVKFDNTLQDSISKLIYDWSLSKFKLHEKLVITVRNKDVDILNSSIRSLLKANGTLQGTEYRRSIAGRKESYMAGDRIVFQKSDKDLQIQNSEFATLTSVNKNEFVAKTDAGKEVSFDLNKISFKHGYAATVCNSQTAFKKDVYVLHNDGVGIESSNISMIGNAEQVRLYYNMQATKNVANLIEQLSTAKTDSMNSKEENNNVQANEVRQYQSTQNYKQNDYYSNSEEELQKLRDAIVDRAETIARDVLGDPNERLSKHGRIRWRDHGKIQVTTEGKYAEKWYDFSTGEKGDLLSLVQRERVCSFFEAKEYLKTIVGMSNVRQQYPRYAMTNNDSQQYTQQPESVKIAKVQNLYERSSRIHGYEIDTSPSAEVEIVTKYLENRGITFDKSTASSDLKASILFDTHTRENYSAFTAFARNAKGEITGVQAIYLNLAGDKANISINRRSFGKIRGSFIIIAKRNANDPNITIIAEGAETALSLQQAGIKGNIIASAGIANLRNYSPFPGEKIIIAADNDSKNPITNNTVIKAAKTLEMKGAITCIVKPPENGDFNNLLQSCGDQSIRDIIEPEITKLTKAVETTKLIQTENNSIAKQNDITNVKELYNKSSSLYYLKQEEEAKVEAIVANKFLENHTGIYSAKIFNNSNLRANMVFDEETQKSWPALTIFVKNETGEITGAKILTLNSKTCNKADIPEKSVGTISGSFAEIAQQNSKYSPVTIITKDIETALTIRQAGVEGKILCAIEAENLQNYNPGPKEKIILAVKNDVNTEKAEKVLEDKGAVVCTVKNDFNNVLKTQGLYAVRNIISPEIRKLNEKIESIQTNIQPGLCPKH</sequence>
<dbReference type="Gene3D" id="3.40.1360.10">
    <property type="match status" value="1"/>
</dbReference>
<comment type="similarity">
    <text evidence="1">Belongs to the MobA/MobL family.</text>
</comment>
<accession>A0A2U3RJV7</accession>
<dbReference type="SUPFAM" id="SSF52540">
    <property type="entry name" value="P-loop containing nucleoside triphosphate hydrolases"/>
    <property type="match status" value="2"/>
</dbReference>
<evidence type="ECO:0000259" key="6">
    <source>
        <dbReference type="Pfam" id="PF23639"/>
    </source>
</evidence>
<dbReference type="PANTHER" id="PTHR43788">
    <property type="entry name" value="DNA2/NAM7 HELICASE FAMILY MEMBER"/>
    <property type="match status" value="1"/>
</dbReference>
<feature type="domain" description="MobA/MobL protein" evidence="4">
    <location>
        <begin position="28"/>
        <end position="213"/>
    </location>
</feature>
<evidence type="ECO:0000313" key="8">
    <source>
        <dbReference type="Proteomes" id="UP000244992"/>
    </source>
</evidence>
<feature type="compositionally biased region" description="Polar residues" evidence="3">
    <location>
        <begin position="733"/>
        <end position="743"/>
    </location>
</feature>
<dbReference type="PANTHER" id="PTHR43788:SF8">
    <property type="entry name" value="DNA-BINDING PROTEIN SMUBP-2"/>
    <property type="match status" value="1"/>
</dbReference>
<evidence type="ECO:0000259" key="4">
    <source>
        <dbReference type="Pfam" id="PF03389"/>
    </source>
</evidence>
<keyword evidence="2" id="KW-0184">Conjugation</keyword>
<organism evidence="7 8">
    <name type="scientific">Orientia tsutsugamushi</name>
    <name type="common">Rickettsia tsutsugamushi</name>
    <dbReference type="NCBI Taxonomy" id="784"/>
    <lineage>
        <taxon>Bacteria</taxon>
        <taxon>Pseudomonadati</taxon>
        <taxon>Pseudomonadota</taxon>
        <taxon>Alphaproteobacteria</taxon>
        <taxon>Rickettsiales</taxon>
        <taxon>Rickettsiaceae</taxon>
        <taxon>Rickettsieae</taxon>
        <taxon>Orientia</taxon>
    </lineage>
</organism>
<evidence type="ECO:0000256" key="3">
    <source>
        <dbReference type="SAM" id="MobiDB-lite"/>
    </source>
</evidence>
<dbReference type="CDD" id="cd17933">
    <property type="entry name" value="DEXSc_RecD-like"/>
    <property type="match status" value="1"/>
</dbReference>
<dbReference type="InterPro" id="IPR050534">
    <property type="entry name" value="Coronavir_polyprotein_1ab"/>
</dbReference>
<dbReference type="Proteomes" id="UP000244992">
    <property type="component" value="Chromosome I"/>
</dbReference>
<dbReference type="InterPro" id="IPR006171">
    <property type="entry name" value="TOPRIM_dom"/>
</dbReference>
<dbReference type="Gene3D" id="3.40.50.300">
    <property type="entry name" value="P-loop containing nucleotide triphosphate hydrolases"/>
    <property type="match status" value="2"/>
</dbReference>
<dbReference type="InterPro" id="IPR055570">
    <property type="entry name" value="DUF7146"/>
</dbReference>
<reference evidence="8" key="1">
    <citation type="submission" date="2018-03" db="EMBL/GenBank/DDBJ databases">
        <authorList>
            <person name="Batty M. E."/>
            <person name="Batty M E."/>
        </authorList>
    </citation>
    <scope>NUCLEOTIDE SEQUENCE [LARGE SCALE GENOMIC DNA]</scope>
</reference>
<dbReference type="SUPFAM" id="SSF56731">
    <property type="entry name" value="DNA primase core"/>
    <property type="match status" value="1"/>
</dbReference>
<dbReference type="Pfam" id="PF03389">
    <property type="entry name" value="MobA_MobL"/>
    <property type="match status" value="1"/>
</dbReference>
<feature type="region of interest" description="Disordered" evidence="3">
    <location>
        <begin position="723"/>
        <end position="743"/>
    </location>
</feature>
<evidence type="ECO:0000256" key="2">
    <source>
        <dbReference type="ARBA" id="ARBA00022971"/>
    </source>
</evidence>
<proteinExistence type="inferred from homology"/>
<evidence type="ECO:0000313" key="7">
    <source>
        <dbReference type="EMBL" id="SPR13501.1"/>
    </source>
</evidence>